<keyword evidence="3" id="KW-1185">Reference proteome</keyword>
<comment type="caution">
    <text evidence="2">The sequence shown here is derived from an EMBL/GenBank/DDBJ whole genome shotgun (WGS) entry which is preliminary data.</text>
</comment>
<dbReference type="Proteomes" id="UP000272412">
    <property type="component" value="Unassembled WGS sequence"/>
</dbReference>
<dbReference type="AlphaFoldDB" id="A0A3N4MZQ9"/>
<evidence type="ECO:0000313" key="3">
    <source>
        <dbReference type="Proteomes" id="UP000272412"/>
    </source>
</evidence>
<name>A0A3N4MZQ9_9NEIS</name>
<accession>A0A3N4MZQ9</accession>
<reference evidence="2 3" key="1">
    <citation type="submission" date="2018-11" db="EMBL/GenBank/DDBJ databases">
        <title>Neisseria weixii sp. nov. isolated from the rectal contents of plateau pika (Ochotona cruzoniae).</title>
        <authorList>
            <person name="Zhang G."/>
        </authorList>
    </citation>
    <scope>NUCLEOTIDE SEQUENCE [LARGE SCALE GENOMIC DNA]</scope>
    <source>
        <strain evidence="2 3">10009</strain>
    </source>
</reference>
<keyword evidence="1" id="KW-0732">Signal</keyword>
<gene>
    <name evidence="2" type="ORF">EGK74_04240</name>
</gene>
<organism evidence="2 3">
    <name type="scientific">Neisseria weixii</name>
    <dbReference type="NCBI Taxonomy" id="1853276"/>
    <lineage>
        <taxon>Bacteria</taxon>
        <taxon>Pseudomonadati</taxon>
        <taxon>Pseudomonadota</taxon>
        <taxon>Betaproteobacteria</taxon>
        <taxon>Neisseriales</taxon>
        <taxon>Neisseriaceae</taxon>
        <taxon>Neisseria</taxon>
    </lineage>
</organism>
<evidence type="ECO:0000256" key="1">
    <source>
        <dbReference type="SAM" id="SignalP"/>
    </source>
</evidence>
<dbReference type="OrthoDB" id="9877938at2"/>
<dbReference type="RefSeq" id="WP_123804408.1">
    <property type="nucleotide sequence ID" value="NZ_RPFL01000008.1"/>
</dbReference>
<proteinExistence type="predicted"/>
<feature type="chain" id="PRO_5018137340" description="C-type lysozyme inhibitor domain-containing protein" evidence="1">
    <location>
        <begin position="25"/>
        <end position="120"/>
    </location>
</feature>
<feature type="signal peptide" evidence="1">
    <location>
        <begin position="1"/>
        <end position="24"/>
    </location>
</feature>
<dbReference type="PROSITE" id="PS51257">
    <property type="entry name" value="PROKAR_LIPOPROTEIN"/>
    <property type="match status" value="1"/>
</dbReference>
<dbReference type="EMBL" id="RPFL01000008">
    <property type="protein sequence ID" value="RPD89261.1"/>
    <property type="molecule type" value="Genomic_DNA"/>
</dbReference>
<evidence type="ECO:0000313" key="2">
    <source>
        <dbReference type="EMBL" id="RPD89261.1"/>
    </source>
</evidence>
<protein>
    <recommendedName>
        <fullName evidence="4">C-type lysozyme inhibitor domain-containing protein</fullName>
    </recommendedName>
</protein>
<evidence type="ECO:0008006" key="4">
    <source>
        <dbReference type="Google" id="ProtNLM"/>
    </source>
</evidence>
<sequence>MKVAHLLAVLPVAAILTACNSVHPQQVEAEHDFVCDNGAKIRVSGTTKGGADRVKVTALNVAGNPSAVLQKAPAGQGERFQNNAGFFGNATELRIVDGVTTLTYDDKNNKFQTKCEPVPR</sequence>